<dbReference type="InterPro" id="IPR029063">
    <property type="entry name" value="SAM-dependent_MTases_sf"/>
</dbReference>
<reference evidence="1 2" key="1">
    <citation type="submission" date="2019-02" db="EMBL/GenBank/DDBJ databases">
        <title>Deep-cultivation of Planctomycetes and their phenomic and genomic characterization uncovers novel biology.</title>
        <authorList>
            <person name="Wiegand S."/>
            <person name="Jogler M."/>
            <person name="Boedeker C."/>
            <person name="Pinto D."/>
            <person name="Vollmers J."/>
            <person name="Rivas-Marin E."/>
            <person name="Kohn T."/>
            <person name="Peeters S.H."/>
            <person name="Heuer A."/>
            <person name="Rast P."/>
            <person name="Oberbeckmann S."/>
            <person name="Bunk B."/>
            <person name="Jeske O."/>
            <person name="Meyerdierks A."/>
            <person name="Storesund J.E."/>
            <person name="Kallscheuer N."/>
            <person name="Luecker S."/>
            <person name="Lage O.M."/>
            <person name="Pohl T."/>
            <person name="Merkel B.J."/>
            <person name="Hornburger P."/>
            <person name="Mueller R.-W."/>
            <person name="Bruemmer F."/>
            <person name="Labrenz M."/>
            <person name="Spormann A.M."/>
            <person name="Op Den Camp H."/>
            <person name="Overmann J."/>
            <person name="Amann R."/>
            <person name="Jetten M.S.M."/>
            <person name="Mascher T."/>
            <person name="Medema M.H."/>
            <person name="Devos D.P."/>
            <person name="Kaster A.-K."/>
            <person name="Ovreas L."/>
            <person name="Rohde M."/>
            <person name="Galperin M.Y."/>
            <person name="Jogler C."/>
        </authorList>
    </citation>
    <scope>NUCLEOTIDE SEQUENCE [LARGE SCALE GENOMIC DNA]</scope>
    <source>
        <strain evidence="1 2">Pla108</strain>
    </source>
</reference>
<evidence type="ECO:0000313" key="1">
    <source>
        <dbReference type="EMBL" id="TWT95378.1"/>
    </source>
</evidence>
<organism evidence="1 2">
    <name type="scientific">Botrimarina colliarenosi</name>
    <dbReference type="NCBI Taxonomy" id="2528001"/>
    <lineage>
        <taxon>Bacteria</taxon>
        <taxon>Pseudomonadati</taxon>
        <taxon>Planctomycetota</taxon>
        <taxon>Planctomycetia</taxon>
        <taxon>Pirellulales</taxon>
        <taxon>Lacipirellulaceae</taxon>
        <taxon>Botrimarina</taxon>
    </lineage>
</organism>
<evidence type="ECO:0000313" key="2">
    <source>
        <dbReference type="Proteomes" id="UP000317421"/>
    </source>
</evidence>
<proteinExistence type="predicted"/>
<dbReference type="OrthoDB" id="9800801at2"/>
<keyword evidence="2" id="KW-1185">Reference proteome</keyword>
<dbReference type="AlphaFoldDB" id="A0A5C6A7V8"/>
<evidence type="ECO:0008006" key="3">
    <source>
        <dbReference type="Google" id="ProtNLM"/>
    </source>
</evidence>
<dbReference type="Proteomes" id="UP000317421">
    <property type="component" value="Unassembled WGS sequence"/>
</dbReference>
<dbReference type="RefSeq" id="WP_146446217.1">
    <property type="nucleotide sequence ID" value="NZ_SJPR01000005.1"/>
</dbReference>
<sequence length="228" mass="25321">MKAPFPKLIELPAAPLNASPAPELTSIHAARRRGPYGSSKYRGNCGGYLIRDLLRYYQPRRVLDPMTGSGTCRDVCKELAIPCVSMDVRFGQDAADANLYEAVGEVDFAWLHPPYWRQIVYNDDPRCLSNAATLDAFFVRLRLVLRNCRSVLTPRGKIAVLIGGYSDRGVFQPLPHLTVAAAAQEGLRMAATEIIRLQYGNTSSSRTYRSSFIPGLHDQCLVFESGRL</sequence>
<comment type="caution">
    <text evidence="1">The sequence shown here is derived from an EMBL/GenBank/DDBJ whole genome shotgun (WGS) entry which is preliminary data.</text>
</comment>
<dbReference type="SUPFAM" id="SSF53335">
    <property type="entry name" value="S-adenosyl-L-methionine-dependent methyltransferases"/>
    <property type="match status" value="1"/>
</dbReference>
<dbReference type="Gene3D" id="3.40.50.150">
    <property type="entry name" value="Vaccinia Virus protein VP39"/>
    <property type="match status" value="1"/>
</dbReference>
<protein>
    <recommendedName>
        <fullName evidence="3">DNA methylase</fullName>
    </recommendedName>
</protein>
<dbReference type="EMBL" id="SJPR01000005">
    <property type="protein sequence ID" value="TWT95378.1"/>
    <property type="molecule type" value="Genomic_DNA"/>
</dbReference>
<gene>
    <name evidence="1" type="ORF">Pla108_35260</name>
</gene>
<accession>A0A5C6A7V8</accession>
<name>A0A5C6A7V8_9BACT</name>